<evidence type="ECO:0000259" key="4">
    <source>
        <dbReference type="Pfam" id="PF07888"/>
    </source>
</evidence>
<feature type="coiled-coil region" evidence="2">
    <location>
        <begin position="339"/>
        <end position="405"/>
    </location>
</feature>
<dbReference type="AlphaFoldDB" id="A0A4U1FCA1"/>
<sequence length="426" mass="49326">VLFEVSQSLKMENEEFKKSYNDATSKALQLEEDIVSVTHKAIEKETELDSLKDKLRKAQYEREQLECQLKTEKDEKELYKVHLKNTEIENTKLVSEVQTLKNLDGNKENMITHFKEEISRLKFCLAEKENLQRAFLLTTSTKEDTVFFKEQLRKAEEQVQATRQEAVFLAKELSDAVNVRDKTMADLHTARLENERVKKQLADAVAELKLSAVRKDQEKTDTLEHELRREVEDLKLRLQMAADHYKEKFKECQRLQKQINKLSDQSANNNSVFTKKIGSQQKVNDASINTDPATTASTLDVKPPPSTAEIDFDNLTKGQVSEMTKEIAAEKYNKCKQLLQDEKTKCNKYADELAKMELKWKEQVKIAENVKLELAEVEENYKLQLAEKDKKINGLTSYLENLSREKVLNSVLKKKFHMTLNDNTAL</sequence>
<feature type="coiled-coil region" evidence="2">
    <location>
        <begin position="145"/>
        <end position="265"/>
    </location>
</feature>
<feature type="region of interest" description="Disordered" evidence="3">
    <location>
        <begin position="283"/>
        <end position="306"/>
    </location>
</feature>
<evidence type="ECO:0000313" key="6">
    <source>
        <dbReference type="Proteomes" id="UP000308365"/>
    </source>
</evidence>
<dbReference type="EMBL" id="RWIC01000219">
    <property type="protein sequence ID" value="TKC47319.1"/>
    <property type="molecule type" value="Genomic_DNA"/>
</dbReference>
<feature type="domain" description="Calcium binding and coiled-coil" evidence="4">
    <location>
        <begin position="5"/>
        <end position="220"/>
    </location>
</feature>
<dbReference type="PANTHER" id="PTHR31915">
    <property type="entry name" value="SKICH DOMAIN-CONTAINING PROTEIN"/>
    <property type="match status" value="1"/>
</dbReference>
<dbReference type="InterPro" id="IPR012852">
    <property type="entry name" value="CALCOCO1-like"/>
</dbReference>
<gene>
    <name evidence="5" type="ORF">EI555_017838</name>
</gene>
<dbReference type="GO" id="GO:0000407">
    <property type="term" value="C:phagophore assembly site"/>
    <property type="evidence" value="ECO:0007669"/>
    <property type="project" value="UniProtKB-SubCell"/>
</dbReference>
<dbReference type="Pfam" id="PF07888">
    <property type="entry name" value="CALCOCO1"/>
    <property type="match status" value="1"/>
</dbReference>
<dbReference type="Proteomes" id="UP000308365">
    <property type="component" value="Unassembled WGS sequence"/>
</dbReference>
<dbReference type="GO" id="GO:0043066">
    <property type="term" value="P:negative regulation of apoptotic process"/>
    <property type="evidence" value="ECO:0007669"/>
    <property type="project" value="TreeGrafter"/>
</dbReference>
<comment type="subcellular location">
    <subcellularLocation>
        <location evidence="1">Preautophagosomal structure</location>
    </subcellularLocation>
</comment>
<keyword evidence="2" id="KW-0175">Coiled coil</keyword>
<evidence type="ECO:0000256" key="3">
    <source>
        <dbReference type="SAM" id="MobiDB-lite"/>
    </source>
</evidence>
<feature type="coiled-coil region" evidence="2">
    <location>
        <begin position="13"/>
        <end position="103"/>
    </location>
</feature>
<comment type="caution">
    <text evidence="5">The sequence shown here is derived from an EMBL/GenBank/DDBJ whole genome shotgun (WGS) entry which is preliminary data.</text>
</comment>
<accession>A0A4U1FCA1</accession>
<protein>
    <recommendedName>
        <fullName evidence="4">Calcium binding and coiled-coil domain-containing protein</fullName>
    </recommendedName>
</protein>
<dbReference type="InterPro" id="IPR051002">
    <property type="entry name" value="UBA_autophagy_assoc_protein"/>
</dbReference>
<organism evidence="5 6">
    <name type="scientific">Monodon monoceros</name>
    <name type="common">Narwhal</name>
    <name type="synonym">Ceratodon monodon</name>
    <dbReference type="NCBI Taxonomy" id="40151"/>
    <lineage>
        <taxon>Eukaryota</taxon>
        <taxon>Metazoa</taxon>
        <taxon>Chordata</taxon>
        <taxon>Craniata</taxon>
        <taxon>Vertebrata</taxon>
        <taxon>Euteleostomi</taxon>
        <taxon>Mammalia</taxon>
        <taxon>Eutheria</taxon>
        <taxon>Laurasiatheria</taxon>
        <taxon>Artiodactyla</taxon>
        <taxon>Whippomorpha</taxon>
        <taxon>Cetacea</taxon>
        <taxon>Odontoceti</taxon>
        <taxon>Monodontidae</taxon>
        <taxon>Monodon</taxon>
    </lineage>
</organism>
<feature type="compositionally biased region" description="Polar residues" evidence="3">
    <location>
        <begin position="283"/>
        <end position="298"/>
    </location>
</feature>
<feature type="non-terminal residue" evidence="5">
    <location>
        <position position="1"/>
    </location>
</feature>
<dbReference type="PANTHER" id="PTHR31915:SF8">
    <property type="entry name" value="TAX1-BINDING PROTEIN 1"/>
    <property type="match status" value="1"/>
</dbReference>
<evidence type="ECO:0000256" key="2">
    <source>
        <dbReference type="SAM" id="Coils"/>
    </source>
</evidence>
<evidence type="ECO:0000313" key="5">
    <source>
        <dbReference type="EMBL" id="TKC47319.1"/>
    </source>
</evidence>
<name>A0A4U1FCA1_MONMO</name>
<proteinExistence type="predicted"/>
<reference evidence="6" key="1">
    <citation type="journal article" date="2019" name="IScience">
        <title>Narwhal Genome Reveals Long-Term Low Genetic Diversity despite Current Large Abundance Size.</title>
        <authorList>
            <person name="Westbury M.V."/>
            <person name="Petersen B."/>
            <person name="Garde E."/>
            <person name="Heide-Jorgensen M.P."/>
            <person name="Lorenzen E.D."/>
        </authorList>
    </citation>
    <scope>NUCLEOTIDE SEQUENCE [LARGE SCALE GENOMIC DNA]</scope>
</reference>
<evidence type="ECO:0000256" key="1">
    <source>
        <dbReference type="ARBA" id="ARBA00004329"/>
    </source>
</evidence>